<dbReference type="Pfam" id="PF13185">
    <property type="entry name" value="GAF_2"/>
    <property type="match status" value="1"/>
</dbReference>
<dbReference type="EMBL" id="JAWDID010000033">
    <property type="protein sequence ID" value="MDU0342060.1"/>
    <property type="molecule type" value="Genomic_DNA"/>
</dbReference>
<dbReference type="Gene3D" id="3.30.450.40">
    <property type="match status" value="1"/>
</dbReference>
<dbReference type="RefSeq" id="WP_316019857.1">
    <property type="nucleotide sequence ID" value="NZ_JAWDID010000033.1"/>
</dbReference>
<dbReference type="Proteomes" id="UP001254257">
    <property type="component" value="Unassembled WGS sequence"/>
</dbReference>
<dbReference type="InterPro" id="IPR029016">
    <property type="entry name" value="GAF-like_dom_sf"/>
</dbReference>
<comment type="caution">
    <text evidence="2">The sequence shown here is derived from an EMBL/GenBank/DDBJ whole genome shotgun (WGS) entry which is preliminary data.</text>
</comment>
<protein>
    <submittedName>
        <fullName evidence="2">GAF domain-containing protein</fullName>
    </submittedName>
</protein>
<evidence type="ECO:0000313" key="3">
    <source>
        <dbReference type="Proteomes" id="UP001254257"/>
    </source>
</evidence>
<reference evidence="2 3" key="1">
    <citation type="submission" date="2023-09" db="EMBL/GenBank/DDBJ databases">
        <title>Whole genome shotgun sequencing (WGS) of Bosea sp. ZW T0_25, isolated from stored onions (Allium cepa).</title>
        <authorList>
            <person name="Stoll D.A."/>
            <person name="Huch M."/>
        </authorList>
    </citation>
    <scope>NUCLEOTIDE SEQUENCE [LARGE SCALE GENOMIC DNA]</scope>
    <source>
        <strain evidence="2 3">ZW T0_25</strain>
    </source>
</reference>
<name>A0ABU3SCH6_9HYPH</name>
<dbReference type="InterPro" id="IPR003018">
    <property type="entry name" value="GAF"/>
</dbReference>
<evidence type="ECO:0000313" key="2">
    <source>
        <dbReference type="EMBL" id="MDU0342060.1"/>
    </source>
</evidence>
<accession>A0ABU3SCH6</accession>
<keyword evidence="3" id="KW-1185">Reference proteome</keyword>
<sequence>MEFDITDELTSRPIGSADHLKEKQYIQDLALRLGEAPEEVLPRFVEIAMRMSGANSAGLSLYEPEPAPGVFRWHHLIGELARFNNATTPRNNSPCGITLDRTGPVLMQHVERVYDWVAEAGIVVPEVLLVPLFVGRTEPVGTLWIVSNSVGHFHSGHARVAGDLASFVGTVLRVQRSEEELKRALEAQETVSREMSHRVKTSSRWSTR</sequence>
<organism evidence="2 3">
    <name type="scientific">Bosea rubneri</name>
    <dbReference type="NCBI Taxonomy" id="3075434"/>
    <lineage>
        <taxon>Bacteria</taxon>
        <taxon>Pseudomonadati</taxon>
        <taxon>Pseudomonadota</taxon>
        <taxon>Alphaproteobacteria</taxon>
        <taxon>Hyphomicrobiales</taxon>
        <taxon>Boseaceae</taxon>
        <taxon>Bosea</taxon>
    </lineage>
</organism>
<proteinExistence type="predicted"/>
<dbReference type="SUPFAM" id="SSF55781">
    <property type="entry name" value="GAF domain-like"/>
    <property type="match status" value="1"/>
</dbReference>
<gene>
    <name evidence="2" type="ORF">RKE40_19360</name>
</gene>
<feature type="domain" description="GAF" evidence="1">
    <location>
        <begin position="37"/>
        <end position="172"/>
    </location>
</feature>
<evidence type="ECO:0000259" key="1">
    <source>
        <dbReference type="Pfam" id="PF13185"/>
    </source>
</evidence>